<feature type="region of interest" description="Disordered" evidence="1">
    <location>
        <begin position="1"/>
        <end position="35"/>
    </location>
</feature>
<protein>
    <submittedName>
        <fullName evidence="2">Uncharacterized protein</fullName>
    </submittedName>
</protein>
<sequence>MARQPQLPLPALAPTSMGAYGSPSPSLPSGSTVGTAAKPPLHIADLWAQLAAASPTGGGHDRSSPAGAPRRPLTFRQQLLLGGMGCHDEDVLHAHYTNAEFNMLLAEGRKHKDEFQAQHGAKPASTFLYSVTAIIHDGDMPDRATATHAAVMQLWITVAGSLRADTAIALIYDYGMDAGTILRADQEFTLSVLTAAQQAQASGALLSSTTPAKHHFTLTCLMSTANPALADKMEALYIAQFKSCGPDGYNVLRGPPSASPAFYTISRQRAGRAHTPPAGTVQHDGAPAALAQPTQQQGTCRMMSRPFPR</sequence>
<dbReference type="Proteomes" id="UP000001058">
    <property type="component" value="Unassembled WGS sequence"/>
</dbReference>
<organism evidence="3">
    <name type="scientific">Volvox carteri f. nagariensis</name>
    <dbReference type="NCBI Taxonomy" id="3068"/>
    <lineage>
        <taxon>Eukaryota</taxon>
        <taxon>Viridiplantae</taxon>
        <taxon>Chlorophyta</taxon>
        <taxon>core chlorophytes</taxon>
        <taxon>Chlorophyceae</taxon>
        <taxon>CS clade</taxon>
        <taxon>Chlamydomonadales</taxon>
        <taxon>Volvocaceae</taxon>
        <taxon>Volvox</taxon>
    </lineage>
</organism>
<dbReference type="AlphaFoldDB" id="D8UHQ4"/>
<gene>
    <name evidence="2" type="ORF">VOLCADRAFT_99406</name>
</gene>
<feature type="compositionally biased region" description="Low complexity" evidence="1">
    <location>
        <begin position="1"/>
        <end position="14"/>
    </location>
</feature>
<name>D8UHQ4_VOLCA</name>
<keyword evidence="3" id="KW-1185">Reference proteome</keyword>
<reference evidence="2 3" key="1">
    <citation type="journal article" date="2010" name="Science">
        <title>Genomic analysis of organismal complexity in the multicellular green alga Volvox carteri.</title>
        <authorList>
            <person name="Prochnik S.E."/>
            <person name="Umen J."/>
            <person name="Nedelcu A.M."/>
            <person name="Hallmann A."/>
            <person name="Miller S.M."/>
            <person name="Nishii I."/>
            <person name="Ferris P."/>
            <person name="Kuo A."/>
            <person name="Mitros T."/>
            <person name="Fritz-Laylin L.K."/>
            <person name="Hellsten U."/>
            <person name="Chapman J."/>
            <person name="Simakov O."/>
            <person name="Rensing S.A."/>
            <person name="Terry A."/>
            <person name="Pangilinan J."/>
            <person name="Kapitonov V."/>
            <person name="Jurka J."/>
            <person name="Salamov A."/>
            <person name="Shapiro H."/>
            <person name="Schmutz J."/>
            <person name="Grimwood J."/>
            <person name="Lindquist E."/>
            <person name="Lucas S."/>
            <person name="Grigoriev I.V."/>
            <person name="Schmitt R."/>
            <person name="Kirk D."/>
            <person name="Rokhsar D.S."/>
        </authorList>
    </citation>
    <scope>NUCLEOTIDE SEQUENCE [LARGE SCALE GENOMIC DNA]</scope>
    <source>
        <strain evidence="3">f. Nagariensis / Eve</strain>
    </source>
</reference>
<feature type="compositionally biased region" description="Low complexity" evidence="1">
    <location>
        <begin position="21"/>
        <end position="31"/>
    </location>
</feature>
<dbReference type="KEGG" id="vcn:VOLCADRAFT_99406"/>
<evidence type="ECO:0000313" key="2">
    <source>
        <dbReference type="EMBL" id="EFJ40719.1"/>
    </source>
</evidence>
<evidence type="ECO:0000256" key="1">
    <source>
        <dbReference type="SAM" id="MobiDB-lite"/>
    </source>
</evidence>
<dbReference type="EMBL" id="GL378408">
    <property type="protein sequence ID" value="EFJ40719.1"/>
    <property type="molecule type" value="Genomic_DNA"/>
</dbReference>
<dbReference type="InParanoid" id="D8UHQ4"/>
<dbReference type="GeneID" id="9623282"/>
<evidence type="ECO:0000313" key="3">
    <source>
        <dbReference type="Proteomes" id="UP000001058"/>
    </source>
</evidence>
<proteinExistence type="predicted"/>
<dbReference type="RefSeq" id="XP_002958185.1">
    <property type="nucleotide sequence ID" value="XM_002958139.1"/>
</dbReference>
<accession>D8UHQ4</accession>